<evidence type="ECO:0000313" key="3">
    <source>
        <dbReference type="Proteomes" id="UP000249008"/>
    </source>
</evidence>
<dbReference type="SUPFAM" id="SSF52200">
    <property type="entry name" value="Toll/Interleukin receptor TIR domain"/>
    <property type="match status" value="1"/>
</dbReference>
<dbReference type="AlphaFoldDB" id="A0AAX2J8T7"/>
<protein>
    <recommendedName>
        <fullName evidence="1">TIR domain-containing protein</fullName>
    </recommendedName>
</protein>
<dbReference type="GO" id="GO:0007165">
    <property type="term" value="P:signal transduction"/>
    <property type="evidence" value="ECO:0007669"/>
    <property type="project" value="InterPro"/>
</dbReference>
<name>A0AAX2J8T7_9FUSO</name>
<dbReference type="Gene3D" id="3.40.50.10140">
    <property type="entry name" value="Toll/interleukin-1 receptor homology (TIR) domain"/>
    <property type="match status" value="1"/>
</dbReference>
<dbReference type="InterPro" id="IPR000157">
    <property type="entry name" value="TIR_dom"/>
</dbReference>
<dbReference type="Proteomes" id="UP000249008">
    <property type="component" value="Chromosome 1"/>
</dbReference>
<evidence type="ECO:0000259" key="1">
    <source>
        <dbReference type="PROSITE" id="PS50104"/>
    </source>
</evidence>
<gene>
    <name evidence="2" type="ORF">NCTC12112_01009</name>
</gene>
<evidence type="ECO:0000313" key="2">
    <source>
        <dbReference type="EMBL" id="SQJ00851.1"/>
    </source>
</evidence>
<dbReference type="PROSITE" id="PS50104">
    <property type="entry name" value="TIR"/>
    <property type="match status" value="1"/>
</dbReference>
<dbReference type="EMBL" id="LS483487">
    <property type="protein sequence ID" value="SQJ00851.1"/>
    <property type="molecule type" value="Genomic_DNA"/>
</dbReference>
<sequence length="372" mass="43745">MNKKIFLSYCQKNKEEANSVDIAFKEKGIIPTRDERDLKYKQSLEEFMKQIREHDFALLLISHDYLLSENCMYELLQVLKEKEYQKKILPLILIDNFFDSTLKISYIKKWVEKINQLEQEIKNMVENGMSAHISEESKKLKKYKSIENEIGEIITNLQKCKMITFIEGEKCNFETIFAEIGLNTEKNILQNGREELQKTSDLFSENKLKTNIGMPKVDISFRARNPVKVVKEKEEIKKKGTEFGNEREKFKKGIVDDGVVGYIEELINRNILCKFIIKYGDDYLKNISLAIIKLEKDIQKKVMINVLNNHESATGYNGWSNYDFFGTFSINIYESSNDAEIKELSYQIIKNCARYRQQFEYTLECLEADKYL</sequence>
<proteinExistence type="predicted"/>
<dbReference type="RefSeq" id="WP_170067064.1">
    <property type="nucleotide sequence ID" value="NZ_CP028105.1"/>
</dbReference>
<dbReference type="Pfam" id="PF13676">
    <property type="entry name" value="TIR_2"/>
    <property type="match status" value="1"/>
</dbReference>
<feature type="domain" description="TIR" evidence="1">
    <location>
        <begin position="1"/>
        <end position="125"/>
    </location>
</feature>
<organism evidence="2 3">
    <name type="scientific">Fusobacterium ulcerans</name>
    <dbReference type="NCBI Taxonomy" id="861"/>
    <lineage>
        <taxon>Bacteria</taxon>
        <taxon>Fusobacteriati</taxon>
        <taxon>Fusobacteriota</taxon>
        <taxon>Fusobacteriia</taxon>
        <taxon>Fusobacteriales</taxon>
        <taxon>Fusobacteriaceae</taxon>
        <taxon>Fusobacterium</taxon>
    </lineage>
</organism>
<accession>A0AAX2J8T7</accession>
<dbReference type="InterPro" id="IPR035897">
    <property type="entry name" value="Toll_tir_struct_dom_sf"/>
</dbReference>
<reference evidence="2 3" key="1">
    <citation type="submission" date="2018-06" db="EMBL/GenBank/DDBJ databases">
        <authorList>
            <consortium name="Pathogen Informatics"/>
            <person name="Doyle S."/>
        </authorList>
    </citation>
    <scope>NUCLEOTIDE SEQUENCE [LARGE SCALE GENOMIC DNA]</scope>
    <source>
        <strain evidence="2 3">NCTC12112</strain>
    </source>
</reference>
<dbReference type="GeneID" id="78455587"/>